<protein>
    <submittedName>
        <fullName evidence="2">Uncharacterized protein</fullName>
    </submittedName>
</protein>
<name>A0A9P6EV42_9AGAR</name>
<dbReference type="AlphaFoldDB" id="A0A9P6EV42"/>
<gene>
    <name evidence="2" type="ORF">CPB83DRAFT_25133</name>
</gene>
<comment type="caution">
    <text evidence="2">The sequence shown here is derived from an EMBL/GenBank/DDBJ whole genome shotgun (WGS) entry which is preliminary data.</text>
</comment>
<sequence length="314" mass="31195">MSNQTTTIPTQPGKIFNVDEVTGKEHSALETTAAQAQLDATNRVEALHISENAENAQHVATQAASVAKSLGSEFTGEPATAAGQFKGNASKVTDAAVAEGKQDIGEAKAVTAGYVGQAKALAGAAIETAQNYLPTALGGKTGDPAASFTDPNAPPLTTQAKDAAVSAYTVVAENAVPAMNAAAATAVAAAQAAAPHVETAKNAAYNALGTASEAAAPHVETAKNAAYNAMGTASNAAQPHIENAKATAQNTLGTASVPSAPSKVEEKAPIPATSAPLESGPHTVTTPYPATTTKTGPVATDIAANDPSPVPTRN</sequence>
<reference evidence="2" key="1">
    <citation type="submission" date="2020-11" db="EMBL/GenBank/DDBJ databases">
        <authorList>
            <consortium name="DOE Joint Genome Institute"/>
            <person name="Ahrendt S."/>
            <person name="Riley R."/>
            <person name="Andreopoulos W."/>
            <person name="Labutti K."/>
            <person name="Pangilinan J."/>
            <person name="Ruiz-Duenas F.J."/>
            <person name="Barrasa J.M."/>
            <person name="Sanchez-Garcia M."/>
            <person name="Camarero S."/>
            <person name="Miyauchi S."/>
            <person name="Serrano A."/>
            <person name="Linde D."/>
            <person name="Babiker R."/>
            <person name="Drula E."/>
            <person name="Ayuso-Fernandez I."/>
            <person name="Pacheco R."/>
            <person name="Padilla G."/>
            <person name="Ferreira P."/>
            <person name="Barriuso J."/>
            <person name="Kellner H."/>
            <person name="Castanera R."/>
            <person name="Alfaro M."/>
            <person name="Ramirez L."/>
            <person name="Pisabarro A.G."/>
            <person name="Kuo A."/>
            <person name="Tritt A."/>
            <person name="Lipzen A."/>
            <person name="He G."/>
            <person name="Yan M."/>
            <person name="Ng V."/>
            <person name="Cullen D."/>
            <person name="Martin F."/>
            <person name="Rosso M.-N."/>
            <person name="Henrissat B."/>
            <person name="Hibbett D."/>
            <person name="Martinez A.T."/>
            <person name="Grigoriev I.V."/>
        </authorList>
    </citation>
    <scope>NUCLEOTIDE SEQUENCE</scope>
    <source>
        <strain evidence="2">CBS 506.95</strain>
    </source>
</reference>
<proteinExistence type="predicted"/>
<dbReference type="PRINTS" id="PR00833">
    <property type="entry name" value="POAALLERGEN"/>
</dbReference>
<dbReference type="Proteomes" id="UP000807306">
    <property type="component" value="Unassembled WGS sequence"/>
</dbReference>
<feature type="compositionally biased region" description="Low complexity" evidence="1">
    <location>
        <begin position="281"/>
        <end position="297"/>
    </location>
</feature>
<evidence type="ECO:0000313" key="2">
    <source>
        <dbReference type="EMBL" id="KAF9535649.1"/>
    </source>
</evidence>
<evidence type="ECO:0000256" key="1">
    <source>
        <dbReference type="SAM" id="MobiDB-lite"/>
    </source>
</evidence>
<feature type="region of interest" description="Disordered" evidence="1">
    <location>
        <begin position="253"/>
        <end position="314"/>
    </location>
</feature>
<evidence type="ECO:0000313" key="3">
    <source>
        <dbReference type="Proteomes" id="UP000807306"/>
    </source>
</evidence>
<dbReference type="EMBL" id="MU157824">
    <property type="protein sequence ID" value="KAF9535649.1"/>
    <property type="molecule type" value="Genomic_DNA"/>
</dbReference>
<accession>A0A9P6EV42</accession>
<organism evidence="2 3">
    <name type="scientific">Crepidotus variabilis</name>
    <dbReference type="NCBI Taxonomy" id="179855"/>
    <lineage>
        <taxon>Eukaryota</taxon>
        <taxon>Fungi</taxon>
        <taxon>Dikarya</taxon>
        <taxon>Basidiomycota</taxon>
        <taxon>Agaricomycotina</taxon>
        <taxon>Agaricomycetes</taxon>
        <taxon>Agaricomycetidae</taxon>
        <taxon>Agaricales</taxon>
        <taxon>Agaricineae</taxon>
        <taxon>Crepidotaceae</taxon>
        <taxon>Crepidotus</taxon>
    </lineage>
</organism>
<dbReference type="OrthoDB" id="3269666at2759"/>
<keyword evidence="3" id="KW-1185">Reference proteome</keyword>